<dbReference type="AlphaFoldDB" id="A0A165Q362"/>
<dbReference type="RefSeq" id="WP_063186936.1">
    <property type="nucleotide sequence ID" value="NZ_CP121215.1"/>
</dbReference>
<dbReference type="Proteomes" id="UP000076563">
    <property type="component" value="Unassembled WGS sequence"/>
</dbReference>
<gene>
    <name evidence="4" type="ORF">AV654_32300</name>
</gene>
<proteinExistence type="predicted"/>
<accession>A0A165Q362</accession>
<feature type="domain" description="HTH tetR-type" evidence="3">
    <location>
        <begin position="4"/>
        <end position="64"/>
    </location>
</feature>
<dbReference type="SUPFAM" id="SSF46689">
    <property type="entry name" value="Homeodomain-like"/>
    <property type="match status" value="1"/>
</dbReference>
<evidence type="ECO:0000313" key="4">
    <source>
        <dbReference type="EMBL" id="KZE73492.1"/>
    </source>
</evidence>
<keyword evidence="5" id="KW-1185">Reference proteome</keyword>
<dbReference type="PROSITE" id="PS50977">
    <property type="entry name" value="HTH_TETR_2"/>
    <property type="match status" value="1"/>
</dbReference>
<keyword evidence="1 2" id="KW-0238">DNA-binding</keyword>
<dbReference type="eggNOG" id="COG1309">
    <property type="taxonomic scope" value="Bacteria"/>
</dbReference>
<dbReference type="Pfam" id="PF00440">
    <property type="entry name" value="TetR_N"/>
    <property type="match status" value="1"/>
</dbReference>
<dbReference type="InterPro" id="IPR009057">
    <property type="entry name" value="Homeodomain-like_sf"/>
</dbReference>
<organism evidence="4 5">
    <name type="scientific">Paenibacillus elgii</name>
    <dbReference type="NCBI Taxonomy" id="189691"/>
    <lineage>
        <taxon>Bacteria</taxon>
        <taxon>Bacillati</taxon>
        <taxon>Bacillota</taxon>
        <taxon>Bacilli</taxon>
        <taxon>Bacillales</taxon>
        <taxon>Paenibacillaceae</taxon>
        <taxon>Paenibacillus</taxon>
    </lineage>
</organism>
<feature type="DNA-binding region" description="H-T-H motif" evidence="2">
    <location>
        <begin position="27"/>
        <end position="46"/>
    </location>
</feature>
<reference evidence="5" key="1">
    <citation type="submission" date="2016-01" db="EMBL/GenBank/DDBJ databases">
        <title>Draft genome of Chromobacterium sp. F49.</title>
        <authorList>
            <person name="Hong K.W."/>
        </authorList>
    </citation>
    <scope>NUCLEOTIDE SEQUENCE [LARGE SCALE GENOMIC DNA]</scope>
    <source>
        <strain evidence="5">M63</strain>
    </source>
</reference>
<protein>
    <submittedName>
        <fullName evidence="4">TetR family transcriptional regulator</fullName>
    </submittedName>
</protein>
<dbReference type="STRING" id="1007103.GCA_000213315_06521"/>
<name>A0A165Q362_9BACL</name>
<evidence type="ECO:0000256" key="2">
    <source>
        <dbReference type="PROSITE-ProRule" id="PRU00335"/>
    </source>
</evidence>
<comment type="caution">
    <text evidence="4">The sequence shown here is derived from an EMBL/GenBank/DDBJ whole genome shotgun (WGS) entry which is preliminary data.</text>
</comment>
<dbReference type="OrthoDB" id="881297at2"/>
<sequence length="212" mass="24947">MDKADIKNKYFDKIKPVLRKNRFSQINMDDMARHMDISKATLYKYFSSKDEIITMFVEHCVGYFTYAETVMADESLSYVERFQRTYEHSLKSVVYMPDILLEDLKEAYPNLVDSLYFAQQERINSLEQFFKSGAADGVFLPINAKLFLVQDDAVLRRIMEPSFTIQFDLTLKNALMDFYQMKKHQLIVPSKLETVNDAYVEKQISQILYQIS</sequence>
<dbReference type="InterPro" id="IPR001647">
    <property type="entry name" value="HTH_TetR"/>
</dbReference>
<evidence type="ECO:0000259" key="3">
    <source>
        <dbReference type="PROSITE" id="PS50977"/>
    </source>
</evidence>
<dbReference type="EMBL" id="LQRA01000091">
    <property type="protein sequence ID" value="KZE73492.1"/>
    <property type="molecule type" value="Genomic_DNA"/>
</dbReference>
<dbReference type="Gene3D" id="1.10.357.10">
    <property type="entry name" value="Tetracycline Repressor, domain 2"/>
    <property type="match status" value="1"/>
</dbReference>
<dbReference type="GO" id="GO:0003677">
    <property type="term" value="F:DNA binding"/>
    <property type="evidence" value="ECO:0007669"/>
    <property type="project" value="UniProtKB-UniRule"/>
</dbReference>
<evidence type="ECO:0000256" key="1">
    <source>
        <dbReference type="ARBA" id="ARBA00023125"/>
    </source>
</evidence>
<evidence type="ECO:0000313" key="5">
    <source>
        <dbReference type="Proteomes" id="UP000076563"/>
    </source>
</evidence>